<evidence type="ECO:0000259" key="8">
    <source>
        <dbReference type="PROSITE" id="PS50850"/>
    </source>
</evidence>
<comment type="subcellular location">
    <subcellularLocation>
        <location evidence="1">Membrane</location>
        <topology evidence="1">Multi-pass membrane protein</topology>
    </subcellularLocation>
</comment>
<evidence type="ECO:0000256" key="1">
    <source>
        <dbReference type="ARBA" id="ARBA00004141"/>
    </source>
</evidence>
<feature type="transmembrane region" description="Helical" evidence="7">
    <location>
        <begin position="323"/>
        <end position="346"/>
    </location>
</feature>
<evidence type="ECO:0000256" key="7">
    <source>
        <dbReference type="SAM" id="Phobius"/>
    </source>
</evidence>
<keyword evidence="6 7" id="KW-0472">Membrane</keyword>
<feature type="transmembrane region" description="Helical" evidence="7">
    <location>
        <begin position="81"/>
        <end position="103"/>
    </location>
</feature>
<feature type="transmembrane region" description="Helical" evidence="7">
    <location>
        <begin position="262"/>
        <end position="279"/>
    </location>
</feature>
<feature type="transmembrane region" description="Helical" evidence="7">
    <location>
        <begin position="124"/>
        <end position="150"/>
    </location>
</feature>
<accession>A0ABR2ICH4</accession>
<dbReference type="InterPro" id="IPR036259">
    <property type="entry name" value="MFS_trans_sf"/>
</dbReference>
<reference evidence="9 10" key="1">
    <citation type="journal article" date="2024" name="IMA Fungus">
        <title>Apiospora arundinis, a panoply of carbohydrate-active enzymes and secondary metabolites.</title>
        <authorList>
            <person name="Sorensen T."/>
            <person name="Petersen C."/>
            <person name="Muurmann A.T."/>
            <person name="Christiansen J.V."/>
            <person name="Brundto M.L."/>
            <person name="Overgaard C.K."/>
            <person name="Boysen A.T."/>
            <person name="Wollenberg R.D."/>
            <person name="Larsen T.O."/>
            <person name="Sorensen J.L."/>
            <person name="Nielsen K.L."/>
            <person name="Sondergaard T.E."/>
        </authorList>
    </citation>
    <scope>NUCLEOTIDE SEQUENCE [LARGE SCALE GENOMIC DNA]</scope>
    <source>
        <strain evidence="9 10">AAU 773</strain>
    </source>
</reference>
<evidence type="ECO:0000313" key="10">
    <source>
        <dbReference type="Proteomes" id="UP001390339"/>
    </source>
</evidence>
<dbReference type="PANTHER" id="PTHR23501">
    <property type="entry name" value="MAJOR FACILITATOR SUPERFAMILY"/>
    <property type="match status" value="1"/>
</dbReference>
<proteinExistence type="inferred from homology"/>
<dbReference type="Proteomes" id="UP001390339">
    <property type="component" value="Unassembled WGS sequence"/>
</dbReference>
<name>A0ABR2ICH4_9PEZI</name>
<keyword evidence="10" id="KW-1185">Reference proteome</keyword>
<dbReference type="Gene3D" id="1.20.1720.10">
    <property type="entry name" value="Multidrug resistance protein D"/>
    <property type="match status" value="1"/>
</dbReference>
<evidence type="ECO:0000256" key="2">
    <source>
        <dbReference type="ARBA" id="ARBA00007520"/>
    </source>
</evidence>
<dbReference type="PROSITE" id="PS50850">
    <property type="entry name" value="MFS"/>
    <property type="match status" value="1"/>
</dbReference>
<dbReference type="PANTHER" id="PTHR23501:SF12">
    <property type="entry name" value="MAJOR FACILITATOR SUPERFAMILY (MFS) PROFILE DOMAIN-CONTAINING PROTEIN-RELATED"/>
    <property type="match status" value="1"/>
</dbReference>
<keyword evidence="5 7" id="KW-1133">Transmembrane helix</keyword>
<evidence type="ECO:0000256" key="5">
    <source>
        <dbReference type="ARBA" id="ARBA00022989"/>
    </source>
</evidence>
<gene>
    <name evidence="9" type="ORF">PGQ11_010876</name>
</gene>
<dbReference type="InterPro" id="IPR020846">
    <property type="entry name" value="MFS_dom"/>
</dbReference>
<dbReference type="Pfam" id="PF07690">
    <property type="entry name" value="MFS_1"/>
    <property type="match status" value="1"/>
</dbReference>
<feature type="domain" description="Major facilitator superfamily (MFS) profile" evidence="8">
    <location>
        <begin position="1"/>
        <end position="433"/>
    </location>
</feature>
<feature type="transmembrane region" description="Helical" evidence="7">
    <location>
        <begin position="156"/>
        <end position="176"/>
    </location>
</feature>
<dbReference type="PRINTS" id="PR00173">
    <property type="entry name" value="EDTRNSPORT"/>
</dbReference>
<feature type="transmembrane region" description="Helical" evidence="7">
    <location>
        <begin position="196"/>
        <end position="216"/>
    </location>
</feature>
<evidence type="ECO:0000256" key="3">
    <source>
        <dbReference type="ARBA" id="ARBA00022448"/>
    </source>
</evidence>
<dbReference type="SUPFAM" id="SSF103473">
    <property type="entry name" value="MFS general substrate transporter"/>
    <property type="match status" value="2"/>
</dbReference>
<feature type="transmembrane region" description="Helical" evidence="7">
    <location>
        <begin position="402"/>
        <end position="420"/>
    </location>
</feature>
<comment type="caution">
    <text evidence="9">The sequence shown here is derived from an EMBL/GenBank/DDBJ whole genome shotgun (WGS) entry which is preliminary data.</text>
</comment>
<comment type="similarity">
    <text evidence="2">Belongs to the major facilitator superfamily. TCR/Tet family.</text>
</comment>
<evidence type="ECO:0000256" key="6">
    <source>
        <dbReference type="ARBA" id="ARBA00023136"/>
    </source>
</evidence>
<sequence length="433" mass="46810">MFAAGSALCGAAPSMDALIVGRVWAGAGGAGMYLGNLNMYQRLTTVRERGVYMASVILVYGSGVILGPVIGGALADSSLSGWRWAFYLNLFIFAIMAPIYVFLLPSIQPRPDLNTSTKLRSMDWLGIFLSCAIYTLFAMVFTFGGSIWGWGGGNMVALYVVLAVVVVVFAVTQRFAILATKESRLFPWRFLRDRTLALLLTSCTALTSALYVVVYYLPLFYSLVRDESGIQTAVRLLPFVVLFVAGVMFNGVFMVRWGYYMLWYLVSGIFTTIGGALLYTTNVNTSNAYFYGYSALVGIGQMSFQAAYSIAPSKVSADPTAEVIQFLNVGQQGSILIALAISNTIFQNVSFQKLLPLLIPARCTREDVTAAIAGARSVVLQTAPPDVKQAALEVLVGAINDTYLLVIIAGGILIISSALMKRERLTKELVAGG</sequence>
<feature type="transmembrane region" description="Helical" evidence="7">
    <location>
        <begin position="52"/>
        <end position="75"/>
    </location>
</feature>
<organism evidence="9 10">
    <name type="scientific">Apiospora arundinis</name>
    <dbReference type="NCBI Taxonomy" id="335852"/>
    <lineage>
        <taxon>Eukaryota</taxon>
        <taxon>Fungi</taxon>
        <taxon>Dikarya</taxon>
        <taxon>Ascomycota</taxon>
        <taxon>Pezizomycotina</taxon>
        <taxon>Sordariomycetes</taxon>
        <taxon>Xylariomycetidae</taxon>
        <taxon>Amphisphaeriales</taxon>
        <taxon>Apiosporaceae</taxon>
        <taxon>Apiospora</taxon>
    </lineage>
</organism>
<dbReference type="EMBL" id="JAPCWZ010000006">
    <property type="protein sequence ID" value="KAK8860142.1"/>
    <property type="molecule type" value="Genomic_DNA"/>
</dbReference>
<protein>
    <submittedName>
        <fullName evidence="9">MFS transporter</fullName>
    </submittedName>
</protein>
<feature type="transmembrane region" description="Helical" evidence="7">
    <location>
        <begin position="291"/>
        <end position="311"/>
    </location>
</feature>
<evidence type="ECO:0000313" key="9">
    <source>
        <dbReference type="EMBL" id="KAK8860142.1"/>
    </source>
</evidence>
<feature type="transmembrane region" description="Helical" evidence="7">
    <location>
        <begin position="236"/>
        <end position="255"/>
    </location>
</feature>
<keyword evidence="4 7" id="KW-0812">Transmembrane</keyword>
<feature type="transmembrane region" description="Helical" evidence="7">
    <location>
        <begin position="23"/>
        <end position="40"/>
    </location>
</feature>
<keyword evidence="3" id="KW-0813">Transport</keyword>
<evidence type="ECO:0000256" key="4">
    <source>
        <dbReference type="ARBA" id="ARBA00022692"/>
    </source>
</evidence>
<dbReference type="InterPro" id="IPR011701">
    <property type="entry name" value="MFS"/>
</dbReference>